<organism evidence="2 3">
    <name type="scientific">Brenthis ino</name>
    <name type="common">lesser marbled fritillary</name>
    <dbReference type="NCBI Taxonomy" id="405034"/>
    <lineage>
        <taxon>Eukaryota</taxon>
        <taxon>Metazoa</taxon>
        <taxon>Ecdysozoa</taxon>
        <taxon>Arthropoda</taxon>
        <taxon>Hexapoda</taxon>
        <taxon>Insecta</taxon>
        <taxon>Pterygota</taxon>
        <taxon>Neoptera</taxon>
        <taxon>Endopterygota</taxon>
        <taxon>Lepidoptera</taxon>
        <taxon>Glossata</taxon>
        <taxon>Ditrysia</taxon>
        <taxon>Papilionoidea</taxon>
        <taxon>Nymphalidae</taxon>
        <taxon>Heliconiinae</taxon>
        <taxon>Argynnini</taxon>
        <taxon>Brenthis</taxon>
    </lineage>
</organism>
<proteinExistence type="predicted"/>
<evidence type="ECO:0000256" key="1">
    <source>
        <dbReference type="SAM" id="MobiDB-lite"/>
    </source>
</evidence>
<protein>
    <submittedName>
        <fullName evidence="2">Uncharacterized protein</fullName>
    </submittedName>
</protein>
<dbReference type="AlphaFoldDB" id="A0A8J9YGK3"/>
<dbReference type="OrthoDB" id="6932401at2759"/>
<reference evidence="2" key="1">
    <citation type="submission" date="2021-12" db="EMBL/GenBank/DDBJ databases">
        <authorList>
            <person name="Martin H S."/>
        </authorList>
    </citation>
    <scope>NUCLEOTIDE SEQUENCE</scope>
</reference>
<evidence type="ECO:0000313" key="2">
    <source>
        <dbReference type="EMBL" id="CAH0725326.1"/>
    </source>
</evidence>
<feature type="non-terminal residue" evidence="2">
    <location>
        <position position="133"/>
    </location>
</feature>
<dbReference type="EMBL" id="OV170225">
    <property type="protein sequence ID" value="CAH0725326.1"/>
    <property type="molecule type" value="Genomic_DNA"/>
</dbReference>
<keyword evidence="3" id="KW-1185">Reference proteome</keyword>
<evidence type="ECO:0000313" key="3">
    <source>
        <dbReference type="Proteomes" id="UP000838878"/>
    </source>
</evidence>
<name>A0A8J9YGK3_9NEOP</name>
<dbReference type="Proteomes" id="UP000838878">
    <property type="component" value="Chromosome 5"/>
</dbReference>
<accession>A0A8J9YGK3</accession>
<gene>
    <name evidence="2" type="ORF">BINO364_LOCUS10919</name>
</gene>
<feature type="compositionally biased region" description="Pro residues" evidence="1">
    <location>
        <begin position="53"/>
        <end position="71"/>
    </location>
</feature>
<feature type="region of interest" description="Disordered" evidence="1">
    <location>
        <begin position="49"/>
        <end position="109"/>
    </location>
</feature>
<sequence>MRRHRRVVARLRRDGRATCHGAASAERLVTDSQWRRRPTVCWRPGLRCTAPLHRPPPTDPPPPHCPPPPRPEQFSASGGKNRLCSEPRIISARRTAPLRRPASVERSSAALPPREHLNFITTMALALLFHIFF</sequence>